<keyword evidence="7" id="KW-0511">Multifunctional enzyme</keyword>
<dbReference type="InterPro" id="IPR003265">
    <property type="entry name" value="HhH-GPD_domain"/>
</dbReference>
<dbReference type="SUPFAM" id="SSF55945">
    <property type="entry name" value="TATA-box binding protein-like"/>
    <property type="match status" value="1"/>
</dbReference>
<dbReference type="GO" id="GO:0034039">
    <property type="term" value="F:8-oxo-7,8-dihydroguanine DNA N-glycosylase activity"/>
    <property type="evidence" value="ECO:0007669"/>
    <property type="project" value="TreeGrafter"/>
</dbReference>
<evidence type="ECO:0000256" key="1">
    <source>
        <dbReference type="ARBA" id="ARBA00010679"/>
    </source>
</evidence>
<keyword evidence="8" id="KW-0326">Glycosidase</keyword>
<evidence type="ECO:0000256" key="6">
    <source>
        <dbReference type="ARBA" id="ARBA00023239"/>
    </source>
</evidence>
<dbReference type="GO" id="GO:0006285">
    <property type="term" value="P:base-excision repair, AP site formation"/>
    <property type="evidence" value="ECO:0007669"/>
    <property type="project" value="TreeGrafter"/>
</dbReference>
<dbReference type="InterPro" id="IPR011257">
    <property type="entry name" value="DNA_glycosylase"/>
</dbReference>
<comment type="catalytic activity">
    <reaction evidence="9">
        <text>2'-deoxyribonucleotide-(2'-deoxyribose 5'-phosphate)-2'-deoxyribonucleotide-DNA = a 3'-end 2'-deoxyribonucleotide-(2,3-dehydro-2,3-deoxyribose 5'-phosphate)-DNA + a 5'-end 5'-phospho-2'-deoxyribonucleoside-DNA + H(+)</text>
        <dbReference type="Rhea" id="RHEA:66592"/>
        <dbReference type="Rhea" id="RHEA-COMP:13180"/>
        <dbReference type="Rhea" id="RHEA-COMP:16897"/>
        <dbReference type="Rhea" id="RHEA-COMP:17067"/>
        <dbReference type="ChEBI" id="CHEBI:15378"/>
        <dbReference type="ChEBI" id="CHEBI:136412"/>
        <dbReference type="ChEBI" id="CHEBI:157695"/>
        <dbReference type="ChEBI" id="CHEBI:167181"/>
        <dbReference type="EC" id="4.2.99.18"/>
    </reaction>
</comment>
<dbReference type="SMART" id="SM00478">
    <property type="entry name" value="ENDO3c"/>
    <property type="match status" value="1"/>
</dbReference>
<dbReference type="Gene3D" id="3.30.310.40">
    <property type="match status" value="1"/>
</dbReference>
<accession>M1K7U6</accession>
<keyword evidence="4" id="KW-0378">Hydrolase</keyword>
<dbReference type="InterPro" id="IPR052054">
    <property type="entry name" value="Oxidative_DNA_repair_enzyme"/>
</dbReference>
<dbReference type="GO" id="GO:0003684">
    <property type="term" value="F:damaged DNA binding"/>
    <property type="evidence" value="ECO:0007669"/>
    <property type="project" value="InterPro"/>
</dbReference>
<dbReference type="VEuPathDB" id="MicrosporidiaDB:M970_080790"/>
<dbReference type="EMBL" id="KC513605">
    <property type="protein sequence ID" value="AGE95095.1"/>
    <property type="molecule type" value="Genomic_DNA"/>
</dbReference>
<dbReference type="VEuPathDB" id="MicrosporidiaDB:ECU08_0770"/>
<dbReference type="CDD" id="cd00056">
    <property type="entry name" value="ENDO3c"/>
    <property type="match status" value="1"/>
</dbReference>
<dbReference type="Pfam" id="PF07934">
    <property type="entry name" value="OGG_N"/>
    <property type="match status" value="1"/>
</dbReference>
<evidence type="ECO:0000256" key="2">
    <source>
        <dbReference type="ARBA" id="ARBA00012720"/>
    </source>
</evidence>
<dbReference type="GO" id="GO:0006289">
    <property type="term" value="P:nucleotide-excision repair"/>
    <property type="evidence" value="ECO:0007669"/>
    <property type="project" value="InterPro"/>
</dbReference>
<dbReference type="Gene3D" id="1.10.1670.10">
    <property type="entry name" value="Helix-hairpin-Helix base-excision DNA repair enzymes (C-terminal)"/>
    <property type="match status" value="1"/>
</dbReference>
<comment type="similarity">
    <text evidence="1">Belongs to the type-1 OGG1 family.</text>
</comment>
<dbReference type="VEuPathDB" id="MicrosporidiaDB:AEWD_080740"/>
<evidence type="ECO:0000313" key="11">
    <source>
        <dbReference type="EMBL" id="AGE95095.1"/>
    </source>
</evidence>
<dbReference type="Pfam" id="PF00730">
    <property type="entry name" value="HhH-GPD"/>
    <property type="match status" value="1"/>
</dbReference>
<organism evidence="11">
    <name type="scientific">Encephalitozoon cuniculi</name>
    <name type="common">Microsporidian parasite</name>
    <dbReference type="NCBI Taxonomy" id="6035"/>
    <lineage>
        <taxon>Eukaryota</taxon>
        <taxon>Fungi</taxon>
        <taxon>Fungi incertae sedis</taxon>
        <taxon>Microsporidia</taxon>
        <taxon>Unikaryonidae</taxon>
        <taxon>Encephalitozoon</taxon>
    </lineage>
</organism>
<evidence type="ECO:0000256" key="3">
    <source>
        <dbReference type="ARBA" id="ARBA00022763"/>
    </source>
</evidence>
<evidence type="ECO:0000256" key="9">
    <source>
        <dbReference type="ARBA" id="ARBA00044632"/>
    </source>
</evidence>
<dbReference type="PANTHER" id="PTHR10242">
    <property type="entry name" value="8-OXOGUANINE DNA GLYCOSYLASE"/>
    <property type="match status" value="1"/>
</dbReference>
<dbReference type="AlphaFoldDB" id="M1K7U6"/>
<evidence type="ECO:0000256" key="7">
    <source>
        <dbReference type="ARBA" id="ARBA00023268"/>
    </source>
</evidence>
<keyword evidence="6" id="KW-0456">Lyase</keyword>
<dbReference type="VEuPathDB" id="MicrosporidiaDB:AEWR_080790"/>
<evidence type="ECO:0000259" key="10">
    <source>
        <dbReference type="SMART" id="SM00478"/>
    </source>
</evidence>
<name>M1K7U6_ENCCN</name>
<dbReference type="GO" id="GO:0005634">
    <property type="term" value="C:nucleus"/>
    <property type="evidence" value="ECO:0007669"/>
    <property type="project" value="TreeGrafter"/>
</dbReference>
<dbReference type="VEuPathDB" id="MicrosporidiaDB:AEWQ_080780"/>
<dbReference type="SUPFAM" id="SSF48150">
    <property type="entry name" value="DNA-glycosylase"/>
    <property type="match status" value="1"/>
</dbReference>
<feature type="domain" description="HhH-GPD" evidence="10">
    <location>
        <begin position="117"/>
        <end position="278"/>
    </location>
</feature>
<dbReference type="InterPro" id="IPR023170">
    <property type="entry name" value="HhH_base_excis_C"/>
</dbReference>
<proteinExistence type="inferred from homology"/>
<keyword evidence="5" id="KW-0234">DNA repair</keyword>
<sequence>MRNEGWTPLRASEAIDLEKTLFSGQVFSFKRTDKGEYTGTLGGCLVSFLQDGEKVLYRILSGDKAPEDVEVDISYFFTLEINLRPLLQMWGFDTDGSLAGLRALRYALVPTIFSFICSSNNNISRITKMVGFLYSKGEFIMKYKGLDFHHFPSLEKLVGIEGELRANGFGYRSRYICSAAEYLMENYPRLQQASGVRDMMVSIKGVGDKIADCILLIGLGNLSVVPVDTHIFRHSRKLFGVRGKTLRRGMYGTVQRLYRERFGEYAGVAQLYIFKKMVDLRKAGPKRDDL</sequence>
<dbReference type="GO" id="GO:0140078">
    <property type="term" value="F:class I DNA-(apurinic or apyrimidinic site) endonuclease activity"/>
    <property type="evidence" value="ECO:0007669"/>
    <property type="project" value="UniProtKB-EC"/>
</dbReference>
<keyword evidence="3" id="KW-0227">DNA damage</keyword>
<protein>
    <recommendedName>
        <fullName evidence="2">DNA-(apurinic or apyrimidinic site) lyase</fullName>
        <ecNumber evidence="2">4.2.99.18</ecNumber>
    </recommendedName>
</protein>
<evidence type="ECO:0000256" key="4">
    <source>
        <dbReference type="ARBA" id="ARBA00022801"/>
    </source>
</evidence>
<dbReference type="InterPro" id="IPR012904">
    <property type="entry name" value="OGG_N"/>
</dbReference>
<dbReference type="EC" id="4.2.99.18" evidence="2"/>
<evidence type="ECO:0000256" key="8">
    <source>
        <dbReference type="ARBA" id="ARBA00023295"/>
    </source>
</evidence>
<dbReference type="PANTHER" id="PTHR10242:SF2">
    <property type="entry name" value="N-GLYCOSYLASE_DNA LYASE"/>
    <property type="match status" value="1"/>
</dbReference>
<evidence type="ECO:0000256" key="5">
    <source>
        <dbReference type="ARBA" id="ARBA00023204"/>
    </source>
</evidence>
<gene>
    <name evidence="11" type="ORF">ECU08_0770</name>
</gene>
<dbReference type="Gene3D" id="1.10.340.30">
    <property type="entry name" value="Hypothetical protein, domain 2"/>
    <property type="match status" value="1"/>
</dbReference>
<reference evidence="11" key="1">
    <citation type="journal article" date="2013" name="Eukaryot. Cell">
        <title>Extremely Reduced Levels of Heterozygosity in the Vertebrate Pathogen Encephalitozoon cuniculi.</title>
        <authorList>
            <person name="Selman M."/>
            <person name="Sak B."/>
            <person name="Kvac M."/>
            <person name="Farinelli L."/>
            <person name="Weiss L.M."/>
            <person name="Corradi N."/>
        </authorList>
    </citation>
    <scope>NUCLEOTIDE SEQUENCE</scope>
</reference>